<organism evidence="1">
    <name type="scientific">Spironucleus salmonicida</name>
    <dbReference type="NCBI Taxonomy" id="348837"/>
    <lineage>
        <taxon>Eukaryota</taxon>
        <taxon>Metamonada</taxon>
        <taxon>Diplomonadida</taxon>
        <taxon>Hexamitidae</taxon>
        <taxon>Hexamitinae</taxon>
        <taxon>Spironucleus</taxon>
    </lineage>
</organism>
<reference evidence="1 2" key="1">
    <citation type="journal article" date="2014" name="PLoS Genet.">
        <title>The Genome of Spironucleus salmonicida Highlights a Fish Pathogen Adapted to Fluctuating Environments.</title>
        <authorList>
            <person name="Xu F."/>
            <person name="Jerlstrom-Hultqvist J."/>
            <person name="Einarsson E."/>
            <person name="Astvaldsson A."/>
            <person name="Svard S.G."/>
            <person name="Andersson J.O."/>
        </authorList>
    </citation>
    <scope>NUCLEOTIDE SEQUENCE</scope>
    <source>
        <strain evidence="2">ATCC 50377</strain>
    </source>
</reference>
<accession>V6M143</accession>
<dbReference type="VEuPathDB" id="GiardiaDB:SS50377_27518"/>
<keyword evidence="3" id="KW-1185">Reference proteome</keyword>
<evidence type="ECO:0000313" key="3">
    <source>
        <dbReference type="Proteomes" id="UP000018208"/>
    </source>
</evidence>
<evidence type="ECO:0000313" key="2">
    <source>
        <dbReference type="EMBL" id="KAH0571218.1"/>
    </source>
</evidence>
<protein>
    <submittedName>
        <fullName evidence="1">Uncharacterized protein</fullName>
    </submittedName>
</protein>
<dbReference type="EMBL" id="AUWU02000007">
    <property type="protein sequence ID" value="KAH0571218.1"/>
    <property type="molecule type" value="Genomic_DNA"/>
</dbReference>
<reference evidence="2" key="2">
    <citation type="submission" date="2020-12" db="EMBL/GenBank/DDBJ databases">
        <title>New Spironucleus salmonicida genome in near-complete chromosomes.</title>
        <authorList>
            <person name="Xu F."/>
            <person name="Kurt Z."/>
            <person name="Jimenez-Gonzalez A."/>
            <person name="Astvaldsson A."/>
            <person name="Andersson J.O."/>
            <person name="Svard S.G."/>
        </authorList>
    </citation>
    <scope>NUCLEOTIDE SEQUENCE</scope>
    <source>
        <strain evidence="2">ATCC 50377</strain>
    </source>
</reference>
<dbReference type="PANTHER" id="PTHR10644">
    <property type="entry name" value="DNA REPAIR/RNA PROCESSING CPSF FAMILY"/>
    <property type="match status" value="1"/>
</dbReference>
<dbReference type="AlphaFoldDB" id="V6M143"/>
<evidence type="ECO:0000313" key="1">
    <source>
        <dbReference type="EMBL" id="EST46889.1"/>
    </source>
</evidence>
<dbReference type="EMBL" id="KI546057">
    <property type="protein sequence ID" value="EST46889.1"/>
    <property type="molecule type" value="Genomic_DNA"/>
</dbReference>
<proteinExistence type="predicted"/>
<dbReference type="InterPro" id="IPR050358">
    <property type="entry name" value="RSE1/DDB1/CFT1"/>
</dbReference>
<dbReference type="Proteomes" id="UP000018208">
    <property type="component" value="Unassembled WGS sequence"/>
</dbReference>
<gene>
    <name evidence="1" type="ORF">SS50377_13042</name>
    <name evidence="2" type="ORF">SS50377_27518</name>
</gene>
<sequence length="1202" mass="138767">MTESEKLQLYAQTIIEGGSIMQSQIGYFFDDSNLDKPQLASAKQMSVEIYNFDGGNELILSKTIYLNKSIDQIQVLKGGNTYSKNDLLLIITSYYELFLIQFTGTSENCNYQIIKNFELMVILAQDKRVQIPFQKKASPYIDQCQISQNVQLVCFTLQESNNIQNQLFFVCFEFSKGSININLGFGNFKKQTNGLITQVSFSEPLDRQVDGFYMNPILLIHQQYNNRFYTYEILPCSLINKFEPGVNYINEGIYIDEGPFTVQNLSDYSLTKPINQIDFFSKVRPQNWILFPIITIAFDRIIVYYNIRQSEALLIGHLSKQPQKFRTLNALSRPLTLRQISYPKQGRHFYFISTFDDGSLVHIDIDFNLEKPVLTAQTLEWPVIQNGLVRLPTSTSLTLIPWYNQKQHRVLVYLGSQSIDTCILELLGTKSPTLQRFNDRFQTVLGAIQDFCICSDGRMFLCTSHGRDGSIINLRFGYSLKSLNQLKIEEVFKKDTIHSFVYNKQIFINIQSKTGNILYQYHKQIDDVCQLFKVPEFHELSYAIKQPSIFVGSIFNKIVLVTTQQLFVDKNSYLITAQKAIQVQNDIYLINKNEISIFDVVNKLQIIQIIKLDFIIIAIQSIQLQQHHYVFAFLERNQLAILLKTGQILNLQKIYKFDIEFDSVGYLQIQQHHYLLFSSNQFVIKFDIEIVQDQFNIKMETMETISMRSSKCYIYTQEKQLFLKSESSLYFIDVLNNDIHFVPLLTQPLTIIPKICFLPEQILDDVGIYCNDDQCFLSSRHSIINYPQIGQTSQKLFLKYMVVIITDQMLINNKETPVYQVMYSDDDDCNHNYYLNICKINVNPSYATQRSLIKRSTIKIKRYQQHNCLVVLSEQYLGKMQLRIFDQNSRNELHKLILDSSVCVNMEFANIGGITYFLFARYSVLDIHQHFLHQQMQITKHEPQIDVTVIQPNKTVIKVGIFKFDSDTPCLSISIYQNFLYCAIGSDLIRYTLSTTPSADQETVKVGTSNLALYFTKTAQLSFTESTIENIIISDRIYFIKSGMLMIANLDLLEYQEFINHSDLKLITPFHNGCIIIDHTNIVKYISNDGVQIATLQLAQNASTIKSFKDRVILGTDTGGIIVIVLKNGLFLQFLQNEISQAYEQLSQNLFITNGVDSVDGDIIKKFTKLNSSEQESLSIRLNVTRESILKMLKDIDISITD</sequence>
<name>V6M143_9EUKA</name>